<name>A0A1X6ZWN8_9RHOB</name>
<dbReference type="CDD" id="cd07067">
    <property type="entry name" value="HP_PGM_like"/>
    <property type="match status" value="1"/>
</dbReference>
<dbReference type="AlphaFoldDB" id="A0A1X6ZWN8"/>
<gene>
    <name evidence="1" type="ORF">ROH8110_03575</name>
</gene>
<proteinExistence type="predicted"/>
<reference evidence="1 2" key="1">
    <citation type="submission" date="2017-03" db="EMBL/GenBank/DDBJ databases">
        <authorList>
            <person name="Afonso C.L."/>
            <person name="Miller P.J."/>
            <person name="Scott M.A."/>
            <person name="Spackman E."/>
            <person name="Goraichik I."/>
            <person name="Dimitrov K.M."/>
            <person name="Suarez D.L."/>
            <person name="Swayne D.E."/>
        </authorList>
    </citation>
    <scope>NUCLEOTIDE SEQUENCE [LARGE SCALE GENOMIC DNA]</scope>
    <source>
        <strain evidence="1 2">CECT 8110</strain>
    </source>
</reference>
<dbReference type="InterPro" id="IPR029033">
    <property type="entry name" value="His_PPase_superfam"/>
</dbReference>
<dbReference type="EMBL" id="FWFU01000005">
    <property type="protein sequence ID" value="SLN63864.1"/>
    <property type="molecule type" value="Genomic_DNA"/>
</dbReference>
<dbReference type="SUPFAM" id="SSF53254">
    <property type="entry name" value="Phosphoglycerate mutase-like"/>
    <property type="match status" value="1"/>
</dbReference>
<organism evidence="1 2">
    <name type="scientific">Roseovarius halotolerans</name>
    <dbReference type="NCBI Taxonomy" id="505353"/>
    <lineage>
        <taxon>Bacteria</taxon>
        <taxon>Pseudomonadati</taxon>
        <taxon>Pseudomonadota</taxon>
        <taxon>Alphaproteobacteria</taxon>
        <taxon>Rhodobacterales</taxon>
        <taxon>Roseobacteraceae</taxon>
        <taxon>Roseovarius</taxon>
    </lineage>
</organism>
<dbReference type="InterPro" id="IPR013078">
    <property type="entry name" value="His_Pase_superF_clade-1"/>
</dbReference>
<keyword evidence="2" id="KW-1185">Reference proteome</keyword>
<dbReference type="PANTHER" id="PTHR47623">
    <property type="entry name" value="OS09G0287300 PROTEIN"/>
    <property type="match status" value="1"/>
</dbReference>
<dbReference type="PANTHER" id="PTHR47623:SF1">
    <property type="entry name" value="OS09G0287300 PROTEIN"/>
    <property type="match status" value="1"/>
</dbReference>
<dbReference type="Gene3D" id="3.40.50.1240">
    <property type="entry name" value="Phosphoglycerate mutase-like"/>
    <property type="match status" value="1"/>
</dbReference>
<accession>A0A1X6ZWN8</accession>
<dbReference type="SMART" id="SM00855">
    <property type="entry name" value="PGAM"/>
    <property type="match status" value="1"/>
</dbReference>
<protein>
    <submittedName>
        <fullName evidence="1">Phosphohistidine phosphatase</fullName>
    </submittedName>
</protein>
<dbReference type="Pfam" id="PF00300">
    <property type="entry name" value="His_Phos_1"/>
    <property type="match status" value="1"/>
</dbReference>
<evidence type="ECO:0000313" key="2">
    <source>
        <dbReference type="Proteomes" id="UP000193207"/>
    </source>
</evidence>
<dbReference type="Proteomes" id="UP000193207">
    <property type="component" value="Unassembled WGS sequence"/>
</dbReference>
<evidence type="ECO:0000313" key="1">
    <source>
        <dbReference type="EMBL" id="SLN63864.1"/>
    </source>
</evidence>
<sequence>MRRVILMRHAKSSWGQPGLADHARPLNERGKRSARALGEWLRRQNFSPNQILSSTSRRTRETCERLGFEVETRFLDSLYHAEPDDLLGALQQGEGECVLVLGHNPGIGDFAQDIVDTPPDHARFADFPTGATLVVDFDIDDWSALTPGTRGHVAGFVVPRELVG</sequence>
<dbReference type="OrthoDB" id="9810154at2"/>